<evidence type="ECO:0000313" key="3">
    <source>
        <dbReference type="Proteomes" id="UP000245998"/>
    </source>
</evidence>
<keyword evidence="3" id="KW-1185">Reference proteome</keyword>
<keyword evidence="1" id="KW-1133">Transmembrane helix</keyword>
<protein>
    <submittedName>
        <fullName evidence="2">Uncharacterized protein</fullName>
    </submittedName>
</protein>
<reference evidence="2 3" key="1">
    <citation type="submission" date="2018-04" db="EMBL/GenBank/DDBJ databases">
        <title>Camelliibacillus theae gen. nov., sp. nov., isolated from Pu'er tea.</title>
        <authorList>
            <person name="Niu L."/>
        </authorList>
    </citation>
    <scope>NUCLEOTIDE SEQUENCE [LARGE SCALE GENOMIC DNA]</scope>
    <source>
        <strain evidence="2 3">T8</strain>
    </source>
</reference>
<feature type="transmembrane region" description="Helical" evidence="1">
    <location>
        <begin position="38"/>
        <end position="59"/>
    </location>
</feature>
<dbReference type="OrthoDB" id="2629631at2"/>
<keyword evidence="1" id="KW-0472">Membrane</keyword>
<feature type="transmembrane region" description="Helical" evidence="1">
    <location>
        <begin position="93"/>
        <end position="112"/>
    </location>
</feature>
<comment type="caution">
    <text evidence="2">The sequence shown here is derived from an EMBL/GenBank/DDBJ whole genome shotgun (WGS) entry which is preliminary data.</text>
</comment>
<gene>
    <name evidence="2" type="ORF">DCC39_12270</name>
</gene>
<evidence type="ECO:0000256" key="1">
    <source>
        <dbReference type="SAM" id="Phobius"/>
    </source>
</evidence>
<dbReference type="Proteomes" id="UP000245998">
    <property type="component" value="Unassembled WGS sequence"/>
</dbReference>
<proteinExistence type="predicted"/>
<organism evidence="2 3">
    <name type="scientific">Pueribacillus theae</name>
    <dbReference type="NCBI Taxonomy" id="2171751"/>
    <lineage>
        <taxon>Bacteria</taxon>
        <taxon>Bacillati</taxon>
        <taxon>Bacillota</taxon>
        <taxon>Bacilli</taxon>
        <taxon>Bacillales</taxon>
        <taxon>Bacillaceae</taxon>
        <taxon>Pueribacillus</taxon>
    </lineage>
</organism>
<evidence type="ECO:0000313" key="2">
    <source>
        <dbReference type="EMBL" id="PWA09736.1"/>
    </source>
</evidence>
<accession>A0A2U1JWZ4</accession>
<sequence length="157" mass="17310">MTALFKYLGFLLYANMLAVGIAYIYLLKIRRRIGFHTVMNSATITGGFLAVVTGVILIYQFPLHYVLVTIVTTVVGMGAGALFGGLFDFKTLITGYTNGLMMGLMSPMIGAVAKNSTLFLLFIEVLFIFSIFLVICSSRKELYAEDDNDSPEPSYDK</sequence>
<feature type="transmembrane region" description="Helical" evidence="1">
    <location>
        <begin position="65"/>
        <end position="86"/>
    </location>
</feature>
<keyword evidence="1" id="KW-0812">Transmembrane</keyword>
<dbReference type="EMBL" id="QCZG01000026">
    <property type="protein sequence ID" value="PWA09736.1"/>
    <property type="molecule type" value="Genomic_DNA"/>
</dbReference>
<feature type="transmembrane region" description="Helical" evidence="1">
    <location>
        <begin position="118"/>
        <end position="136"/>
    </location>
</feature>
<feature type="transmembrane region" description="Helical" evidence="1">
    <location>
        <begin position="6"/>
        <end position="26"/>
    </location>
</feature>
<name>A0A2U1JWZ4_9BACI</name>
<dbReference type="AlphaFoldDB" id="A0A2U1JWZ4"/>